<sequence length="116" mass="11993">MKKFVWFVLGIAGGFIAAHFLNKDPRGHELLAEVDARITEFTDRIGDAYREQEARFSGLVSDAKDAASAAVDKAQDVASAAADKVQEATAAAADAAQDAAAAAANAVQSAAAKLDD</sequence>
<reference evidence="1 2" key="1">
    <citation type="submission" date="2022-12" db="EMBL/GenBank/DDBJ databases">
        <title>Microbacterium terricola strain KV-448 chromosome, complete genome.</title>
        <authorList>
            <person name="Oshima T."/>
            <person name="Moriya T."/>
            <person name="Bessho Y."/>
        </authorList>
    </citation>
    <scope>NUCLEOTIDE SEQUENCE [LARGE SCALE GENOMIC DNA]</scope>
    <source>
        <strain evidence="1 2">KV-448</strain>
    </source>
</reference>
<keyword evidence="2" id="KW-1185">Reference proteome</keyword>
<evidence type="ECO:0000313" key="2">
    <source>
        <dbReference type="Proteomes" id="UP001317779"/>
    </source>
</evidence>
<proteinExistence type="predicted"/>
<evidence type="ECO:0000313" key="1">
    <source>
        <dbReference type="EMBL" id="BDV30601.1"/>
    </source>
</evidence>
<evidence type="ECO:0008006" key="3">
    <source>
        <dbReference type="Google" id="ProtNLM"/>
    </source>
</evidence>
<dbReference type="RefSeq" id="WP_263795514.1">
    <property type="nucleotide sequence ID" value="NZ_AP027141.1"/>
</dbReference>
<dbReference type="EMBL" id="AP027141">
    <property type="protein sequence ID" value="BDV30601.1"/>
    <property type="molecule type" value="Genomic_DNA"/>
</dbReference>
<protein>
    <recommendedName>
        <fullName evidence="3">ATPase</fullName>
    </recommendedName>
</protein>
<organism evidence="1 2">
    <name type="scientific">Microbacterium terricola</name>
    <dbReference type="NCBI Taxonomy" id="344163"/>
    <lineage>
        <taxon>Bacteria</taxon>
        <taxon>Bacillati</taxon>
        <taxon>Actinomycetota</taxon>
        <taxon>Actinomycetes</taxon>
        <taxon>Micrococcales</taxon>
        <taxon>Microbacteriaceae</taxon>
        <taxon>Microbacterium</taxon>
    </lineage>
</organism>
<dbReference type="Proteomes" id="UP001317779">
    <property type="component" value="Chromosome"/>
</dbReference>
<accession>A0ABM8DYJ0</accession>
<gene>
    <name evidence="1" type="ORF">Microterr_12610</name>
</gene>
<name>A0ABM8DYJ0_9MICO</name>